<sequence>MTCLKVRGAVALLIDTVSGSFIAGSISDPTSTYVAGHPVLMNVTALRDPRIFPILHASAGTMSGADALLTCSVPCLFTYWPHLDELHSGQAVVPMGVIGFRFTTVYVSQVDYNTGHLLDLRLIVVLPSSNIIGEFIEGVRSSLYVPAATIACVTVVVVIIVSVLFRELTKVERRIRKLAFQLLSEPPLSQRCCSCDGGDECCPHTSSLSPSVLGVTGATNEHKSDDQSVFCELDRMIVAIRTLSRELFTLRAFTTGMMPRPSATIEGQQWRSDNNDTAVLSFSCDAEFSRRSFAAACRCVPYDISVNKTWRVPVTTIYAQVGAEFVGALRHAPYVVHERLRSVLGIFQKHVRRIPGASLDACSGDTFVIHFNASGRTPRHALAALNLSVKCVTEARTLAIQYHLHDDVMKMDSLGSSNISSSGREIPLAIGIASAVALCGMMGPPSMKTFTVVSFCESQAMFLCRIAKKDGQPILLTWRAVDFALQQMQKVCKPTTSGTPPAASLSPVDPFNDDDRSQEDIHSFYFIPFAHAYLPGEWNRVTDVFVPILNRAGLYGEAR</sequence>
<evidence type="ECO:0000256" key="2">
    <source>
        <dbReference type="SAM" id="SignalP"/>
    </source>
</evidence>
<protein>
    <submittedName>
        <fullName evidence="3">Membrane-associated protein, putative</fullName>
    </submittedName>
</protein>
<keyword evidence="4" id="KW-1185">Reference proteome</keyword>
<evidence type="ECO:0000313" key="3">
    <source>
        <dbReference type="EMBL" id="CUG90970.1"/>
    </source>
</evidence>
<dbReference type="AlphaFoldDB" id="A0A0S4JNK4"/>
<feature type="chain" id="PRO_5006622581" evidence="2">
    <location>
        <begin position="20"/>
        <end position="559"/>
    </location>
</feature>
<gene>
    <name evidence="3" type="ORF">BSAL_29525</name>
</gene>
<dbReference type="EMBL" id="CYKH01001881">
    <property type="protein sequence ID" value="CUG90970.1"/>
    <property type="molecule type" value="Genomic_DNA"/>
</dbReference>
<feature type="transmembrane region" description="Helical" evidence="1">
    <location>
        <begin position="143"/>
        <end position="165"/>
    </location>
</feature>
<proteinExistence type="predicted"/>
<keyword evidence="1" id="KW-0472">Membrane</keyword>
<feature type="signal peptide" evidence="2">
    <location>
        <begin position="1"/>
        <end position="19"/>
    </location>
</feature>
<dbReference type="VEuPathDB" id="TriTrypDB:BSAL_29525"/>
<evidence type="ECO:0000256" key="1">
    <source>
        <dbReference type="SAM" id="Phobius"/>
    </source>
</evidence>
<dbReference type="InterPro" id="IPR029787">
    <property type="entry name" value="Nucleotide_cyclase"/>
</dbReference>
<accession>A0A0S4JNK4</accession>
<evidence type="ECO:0000313" key="4">
    <source>
        <dbReference type="Proteomes" id="UP000051952"/>
    </source>
</evidence>
<keyword evidence="1" id="KW-0812">Transmembrane</keyword>
<dbReference type="SUPFAM" id="SSF55073">
    <property type="entry name" value="Nucleotide cyclase"/>
    <property type="match status" value="1"/>
</dbReference>
<reference evidence="4" key="1">
    <citation type="submission" date="2015-09" db="EMBL/GenBank/DDBJ databases">
        <authorList>
            <consortium name="Pathogen Informatics"/>
        </authorList>
    </citation>
    <scope>NUCLEOTIDE SEQUENCE [LARGE SCALE GENOMIC DNA]</scope>
    <source>
        <strain evidence="4">Lake Konstanz</strain>
    </source>
</reference>
<organism evidence="3 4">
    <name type="scientific">Bodo saltans</name>
    <name type="common">Flagellated protozoan</name>
    <dbReference type="NCBI Taxonomy" id="75058"/>
    <lineage>
        <taxon>Eukaryota</taxon>
        <taxon>Discoba</taxon>
        <taxon>Euglenozoa</taxon>
        <taxon>Kinetoplastea</taxon>
        <taxon>Metakinetoplastina</taxon>
        <taxon>Eubodonida</taxon>
        <taxon>Bodonidae</taxon>
        <taxon>Bodo</taxon>
    </lineage>
</organism>
<keyword evidence="2" id="KW-0732">Signal</keyword>
<name>A0A0S4JNK4_BODSA</name>
<keyword evidence="1" id="KW-1133">Transmembrane helix</keyword>
<dbReference type="Gene3D" id="3.30.70.1230">
    <property type="entry name" value="Nucleotide cyclase"/>
    <property type="match status" value="1"/>
</dbReference>
<dbReference type="Proteomes" id="UP000051952">
    <property type="component" value="Unassembled WGS sequence"/>
</dbReference>